<evidence type="ECO:0000313" key="5">
    <source>
        <dbReference type="Proteomes" id="UP000184485"/>
    </source>
</evidence>
<evidence type="ECO:0000313" key="4">
    <source>
        <dbReference type="EMBL" id="SHF00635.1"/>
    </source>
</evidence>
<dbReference type="RefSeq" id="WP_175561744.1">
    <property type="nucleotide sequence ID" value="NZ_FQUP01000001.1"/>
</dbReference>
<dbReference type="InterPro" id="IPR043128">
    <property type="entry name" value="Rev_trsase/Diguanyl_cyclase"/>
</dbReference>
<dbReference type="NCBIfam" id="TIGR00254">
    <property type="entry name" value="GGDEF"/>
    <property type="match status" value="1"/>
</dbReference>
<dbReference type="PANTHER" id="PTHR45138">
    <property type="entry name" value="REGULATORY COMPONENTS OF SENSORY TRANSDUCTION SYSTEM"/>
    <property type="match status" value="1"/>
</dbReference>
<keyword evidence="5" id="KW-1185">Reference proteome</keyword>
<protein>
    <recommendedName>
        <fullName evidence="1">diguanylate cyclase</fullName>
        <ecNumber evidence="1">2.7.7.65</ecNumber>
    </recommendedName>
</protein>
<reference evidence="4 5" key="1">
    <citation type="submission" date="2016-11" db="EMBL/GenBank/DDBJ databases">
        <authorList>
            <person name="Jaros S."/>
            <person name="Januszkiewicz K."/>
            <person name="Wedrychowicz H."/>
        </authorList>
    </citation>
    <scope>NUCLEOTIDE SEQUENCE [LARGE SCALE GENOMIC DNA]</scope>
    <source>
        <strain evidence="4 5">DSM 19436</strain>
    </source>
</reference>
<dbReference type="PROSITE" id="PS50887">
    <property type="entry name" value="GGDEF"/>
    <property type="match status" value="1"/>
</dbReference>
<dbReference type="EC" id="2.7.7.65" evidence="1"/>
<dbReference type="GO" id="GO:0043709">
    <property type="term" value="P:cell adhesion involved in single-species biofilm formation"/>
    <property type="evidence" value="ECO:0007669"/>
    <property type="project" value="TreeGrafter"/>
</dbReference>
<dbReference type="PANTHER" id="PTHR45138:SF9">
    <property type="entry name" value="DIGUANYLATE CYCLASE DGCM-RELATED"/>
    <property type="match status" value="1"/>
</dbReference>
<evidence type="ECO:0000259" key="3">
    <source>
        <dbReference type="PROSITE" id="PS50887"/>
    </source>
</evidence>
<evidence type="ECO:0000256" key="1">
    <source>
        <dbReference type="ARBA" id="ARBA00012528"/>
    </source>
</evidence>
<dbReference type="InterPro" id="IPR029016">
    <property type="entry name" value="GAF-like_dom_sf"/>
</dbReference>
<dbReference type="EMBL" id="FQUP01000001">
    <property type="protein sequence ID" value="SHF00635.1"/>
    <property type="molecule type" value="Genomic_DNA"/>
</dbReference>
<dbReference type="Gene3D" id="3.30.70.270">
    <property type="match status" value="1"/>
</dbReference>
<dbReference type="FunFam" id="3.30.70.270:FF:000001">
    <property type="entry name" value="Diguanylate cyclase domain protein"/>
    <property type="match status" value="1"/>
</dbReference>
<dbReference type="AlphaFoldDB" id="A0A1M4Y4L2"/>
<comment type="catalytic activity">
    <reaction evidence="2">
        <text>2 GTP = 3',3'-c-di-GMP + 2 diphosphate</text>
        <dbReference type="Rhea" id="RHEA:24898"/>
        <dbReference type="ChEBI" id="CHEBI:33019"/>
        <dbReference type="ChEBI" id="CHEBI:37565"/>
        <dbReference type="ChEBI" id="CHEBI:58805"/>
        <dbReference type="EC" id="2.7.7.65"/>
    </reaction>
</comment>
<dbReference type="Pfam" id="PF13185">
    <property type="entry name" value="GAF_2"/>
    <property type="match status" value="1"/>
</dbReference>
<dbReference type="GO" id="GO:1902201">
    <property type="term" value="P:negative regulation of bacterial-type flagellum-dependent cell motility"/>
    <property type="evidence" value="ECO:0007669"/>
    <property type="project" value="TreeGrafter"/>
</dbReference>
<dbReference type="STRING" id="1122133.SAMN02745157_1421"/>
<accession>A0A1M4Y4L2</accession>
<sequence length="310" mass="34240">MLDTPPDERFDRITRIAARVYGADVAFLSFVDADQQWMKSKTSDALSDHIERDRSICTMVVASGAEMVIEDMRQDPMLEGHPVARDIPWRFYAGVPLRGEEGSVIGTLCILREEPGAPPAFNIDVLRDLADISSHELTLARRNTELHQLSNTDALTGLPNRRMFDQEFHRSWRRARRTGVSTSLLLLDLDHFKEVNDTAGHQAGDQVLAKFGRFLSSFAARPDDLAARVGGEEFALILAGSDEPGAAKVADAIIRALDAIALPHPLRKVITTSIGCATLRSDEDHVNWWTRADRALYAAKAGGRAQAQSL</sequence>
<feature type="domain" description="GGDEF" evidence="3">
    <location>
        <begin position="180"/>
        <end position="310"/>
    </location>
</feature>
<dbReference type="InterPro" id="IPR029787">
    <property type="entry name" value="Nucleotide_cyclase"/>
</dbReference>
<name>A0A1M4Y4L2_9HYPH</name>
<dbReference type="SMART" id="SM00065">
    <property type="entry name" value="GAF"/>
    <property type="match status" value="1"/>
</dbReference>
<dbReference type="SUPFAM" id="SSF55073">
    <property type="entry name" value="Nucleotide cyclase"/>
    <property type="match status" value="1"/>
</dbReference>
<dbReference type="InterPro" id="IPR003018">
    <property type="entry name" value="GAF"/>
</dbReference>
<dbReference type="Gene3D" id="3.30.450.40">
    <property type="match status" value="1"/>
</dbReference>
<gene>
    <name evidence="4" type="ORF">SAMN02745157_1421</name>
</gene>
<organism evidence="4 5">
    <name type="scientific">Kaistia soli DSM 19436</name>
    <dbReference type="NCBI Taxonomy" id="1122133"/>
    <lineage>
        <taxon>Bacteria</taxon>
        <taxon>Pseudomonadati</taxon>
        <taxon>Pseudomonadota</taxon>
        <taxon>Alphaproteobacteria</taxon>
        <taxon>Hyphomicrobiales</taxon>
        <taxon>Kaistiaceae</taxon>
        <taxon>Kaistia</taxon>
    </lineage>
</organism>
<dbReference type="CDD" id="cd01949">
    <property type="entry name" value="GGDEF"/>
    <property type="match status" value="1"/>
</dbReference>
<dbReference type="InterPro" id="IPR050469">
    <property type="entry name" value="Diguanylate_Cyclase"/>
</dbReference>
<dbReference type="Pfam" id="PF00990">
    <property type="entry name" value="GGDEF"/>
    <property type="match status" value="1"/>
</dbReference>
<dbReference type="SMART" id="SM00267">
    <property type="entry name" value="GGDEF"/>
    <property type="match status" value="1"/>
</dbReference>
<dbReference type="GO" id="GO:0005886">
    <property type="term" value="C:plasma membrane"/>
    <property type="evidence" value="ECO:0007669"/>
    <property type="project" value="TreeGrafter"/>
</dbReference>
<proteinExistence type="predicted"/>
<dbReference type="InterPro" id="IPR000160">
    <property type="entry name" value="GGDEF_dom"/>
</dbReference>
<dbReference type="GO" id="GO:0052621">
    <property type="term" value="F:diguanylate cyclase activity"/>
    <property type="evidence" value="ECO:0007669"/>
    <property type="project" value="UniProtKB-EC"/>
</dbReference>
<dbReference type="Proteomes" id="UP000184485">
    <property type="component" value="Unassembled WGS sequence"/>
</dbReference>
<evidence type="ECO:0000256" key="2">
    <source>
        <dbReference type="ARBA" id="ARBA00034247"/>
    </source>
</evidence>
<dbReference type="SUPFAM" id="SSF55781">
    <property type="entry name" value="GAF domain-like"/>
    <property type="match status" value="1"/>
</dbReference>